<proteinExistence type="inferred from homology"/>
<feature type="compositionally biased region" description="Polar residues" evidence="10">
    <location>
        <begin position="79"/>
        <end position="92"/>
    </location>
</feature>
<dbReference type="Pfam" id="PF17078">
    <property type="entry name" value="SHE3"/>
    <property type="match status" value="1"/>
</dbReference>
<keyword evidence="3 9" id="KW-0813">Transport</keyword>
<protein>
    <recommendedName>
        <fullName evidence="2 9">SWI5-dependent HO expression protein 3</fullName>
    </recommendedName>
</protein>
<feature type="region of interest" description="Disordered" evidence="10">
    <location>
        <begin position="67"/>
        <end position="92"/>
    </location>
</feature>
<accession>A0A507R4K4</accession>
<dbReference type="STRING" id="5098.A0A507R4K4"/>
<keyword evidence="7 9" id="KW-0472">Membrane</keyword>
<dbReference type="Proteomes" id="UP000319663">
    <property type="component" value="Unassembled WGS sequence"/>
</dbReference>
<feature type="region of interest" description="Disordered" evidence="10">
    <location>
        <begin position="14"/>
        <end position="37"/>
    </location>
</feature>
<dbReference type="GO" id="GO:0005789">
    <property type="term" value="C:endoplasmic reticulum membrane"/>
    <property type="evidence" value="ECO:0007669"/>
    <property type="project" value="UniProtKB-SubCell"/>
</dbReference>
<comment type="caution">
    <text evidence="11">The sequence shown here is derived from an EMBL/GenBank/DDBJ whole genome shotgun (WGS) entry which is preliminary data.</text>
</comment>
<evidence type="ECO:0000256" key="2">
    <source>
        <dbReference type="ARBA" id="ARBA00019884"/>
    </source>
</evidence>
<evidence type="ECO:0000256" key="3">
    <source>
        <dbReference type="ARBA" id="ARBA00022448"/>
    </source>
</evidence>
<evidence type="ECO:0000313" key="12">
    <source>
        <dbReference type="Proteomes" id="UP000319663"/>
    </source>
</evidence>
<dbReference type="OrthoDB" id="3918393at2759"/>
<evidence type="ECO:0000256" key="9">
    <source>
        <dbReference type="RuleBase" id="RU362142"/>
    </source>
</evidence>
<comment type="similarity">
    <text evidence="1 9">Belongs to the SHE3 family.</text>
</comment>
<evidence type="ECO:0000313" key="11">
    <source>
        <dbReference type="EMBL" id="TQB75487.1"/>
    </source>
</evidence>
<feature type="coiled-coil region" evidence="9">
    <location>
        <begin position="251"/>
        <end position="292"/>
    </location>
</feature>
<evidence type="ECO:0000256" key="7">
    <source>
        <dbReference type="ARBA" id="ARBA00023136"/>
    </source>
</evidence>
<comment type="subcellular location">
    <subcellularLocation>
        <location evidence="9">Endoplasmic reticulum membrane</location>
        <topology evidence="9">Peripheral membrane protein</topology>
    </subcellularLocation>
</comment>
<feature type="coiled-coil region" evidence="9">
    <location>
        <begin position="110"/>
        <end position="193"/>
    </location>
</feature>
<evidence type="ECO:0000256" key="8">
    <source>
        <dbReference type="ARBA" id="ARBA00024975"/>
    </source>
</evidence>
<evidence type="ECO:0000256" key="6">
    <source>
        <dbReference type="ARBA" id="ARBA00023054"/>
    </source>
</evidence>
<sequence>MARLGRVIKALKEGRTAADPEDNNVLTPSTSDRSAPRISLPYVGSHLNMHQFNGIFEAASLEARNGHSAAVDSPAETALPQSPNPSNGESITNEWSAVGHAATGKSGRVIHSLQEEIARLTRECSLYRSRAEETQRMNDVFKTQVQNMTEQLRNLEMANEANLHSISRKDRKIESLRAEIQIEKNRRETAEGESRKVHHLMVESRDEFNRKTAELNEIANLARTQYDALAQAGQRERAEMQRRFQAIRGDIASLREANEKKNVQLERLDAIMAQKNREIEASRESFDKLVEDYAAYKRAYDSEVREMIERAYKNEAKLDVAVMSLKETEGRMRWAINRTVAKDLNENRQHNTPALEQSGPNIHERQDGAD</sequence>
<feature type="compositionally biased region" description="Polar residues" evidence="10">
    <location>
        <begin position="350"/>
        <end position="360"/>
    </location>
</feature>
<keyword evidence="6 9" id="KW-0175">Coiled coil</keyword>
<feature type="region of interest" description="Disordered" evidence="10">
    <location>
        <begin position="344"/>
        <end position="370"/>
    </location>
</feature>
<evidence type="ECO:0000256" key="4">
    <source>
        <dbReference type="ARBA" id="ARBA00022824"/>
    </source>
</evidence>
<keyword evidence="9" id="KW-0509">mRNA transport</keyword>
<keyword evidence="4 9" id="KW-0256">Endoplasmic reticulum</keyword>
<reference evidence="11 12" key="1">
    <citation type="submission" date="2019-06" db="EMBL/GenBank/DDBJ databases">
        <title>Wine fermentation using esterase from Monascus purpureus.</title>
        <authorList>
            <person name="Geng C."/>
            <person name="Zhang Y."/>
        </authorList>
    </citation>
    <scope>NUCLEOTIDE SEQUENCE [LARGE SCALE GENOMIC DNA]</scope>
    <source>
        <strain evidence="11">HQ1</strain>
    </source>
</reference>
<evidence type="ECO:0000256" key="10">
    <source>
        <dbReference type="SAM" id="MobiDB-lite"/>
    </source>
</evidence>
<dbReference type="GO" id="GO:0003723">
    <property type="term" value="F:RNA binding"/>
    <property type="evidence" value="ECO:0007669"/>
    <property type="project" value="UniProtKB-KW"/>
</dbReference>
<dbReference type="GO" id="GO:0051028">
    <property type="term" value="P:mRNA transport"/>
    <property type="evidence" value="ECO:0007669"/>
    <property type="project" value="UniProtKB-UniRule"/>
</dbReference>
<dbReference type="EMBL" id="VIFY01000019">
    <property type="protein sequence ID" value="TQB75487.1"/>
    <property type="molecule type" value="Genomic_DNA"/>
</dbReference>
<comment type="function">
    <text evidence="8">RNA-binding protein that binds specific mRNAs including the ASH1 mRNA, coding for a repressor of the HO endonuclease. Part of the mRNA localization machinery that restricts accumulation of certain proteins to the bud and in the daughter cell. Required for the delivery of cortical endoplasmic reticulum into the emerging bud.</text>
</comment>
<keyword evidence="12" id="KW-1185">Reference proteome</keyword>
<feature type="compositionally biased region" description="Polar residues" evidence="10">
    <location>
        <begin position="24"/>
        <end position="33"/>
    </location>
</feature>
<dbReference type="AlphaFoldDB" id="A0A507R4K4"/>
<dbReference type="InterPro" id="IPR031398">
    <property type="entry name" value="She3"/>
</dbReference>
<evidence type="ECO:0000256" key="5">
    <source>
        <dbReference type="ARBA" id="ARBA00022884"/>
    </source>
</evidence>
<gene>
    <name evidence="9" type="primary">SHE3</name>
    <name evidence="11" type="ORF">MPDQ_002780</name>
</gene>
<dbReference type="GO" id="GO:0048309">
    <property type="term" value="P:endoplasmic reticulum inheritance"/>
    <property type="evidence" value="ECO:0007669"/>
    <property type="project" value="InterPro"/>
</dbReference>
<name>A0A507R4K4_MONPU</name>
<keyword evidence="5 9" id="KW-0694">RNA-binding</keyword>
<evidence type="ECO:0000256" key="1">
    <source>
        <dbReference type="ARBA" id="ARBA00008123"/>
    </source>
</evidence>
<organism evidence="11 12">
    <name type="scientific">Monascus purpureus</name>
    <name type="common">Red mold</name>
    <name type="synonym">Monascus anka</name>
    <dbReference type="NCBI Taxonomy" id="5098"/>
    <lineage>
        <taxon>Eukaryota</taxon>
        <taxon>Fungi</taxon>
        <taxon>Dikarya</taxon>
        <taxon>Ascomycota</taxon>
        <taxon>Pezizomycotina</taxon>
        <taxon>Eurotiomycetes</taxon>
        <taxon>Eurotiomycetidae</taxon>
        <taxon>Eurotiales</taxon>
        <taxon>Aspergillaceae</taxon>
        <taxon>Monascus</taxon>
    </lineage>
</organism>